<dbReference type="PANTHER" id="PTHR33937">
    <property type="entry name" value="IRON-MOLYBDENUM PROTEIN-RELATED-RELATED"/>
    <property type="match status" value="1"/>
</dbReference>
<evidence type="ECO:0000313" key="3">
    <source>
        <dbReference type="Proteomes" id="UP000250918"/>
    </source>
</evidence>
<dbReference type="Pfam" id="PF02579">
    <property type="entry name" value="Nitro_FeMo-Co"/>
    <property type="match status" value="1"/>
</dbReference>
<dbReference type="InterPro" id="IPR036105">
    <property type="entry name" value="DiNase_FeMo-co_biosyn_sf"/>
</dbReference>
<organism evidence="2 3">
    <name type="scientific">candidate division GN15 bacterium</name>
    <dbReference type="NCBI Taxonomy" id="2072418"/>
    <lineage>
        <taxon>Bacteria</taxon>
        <taxon>candidate division GN15</taxon>
    </lineage>
</organism>
<evidence type="ECO:0000259" key="1">
    <source>
        <dbReference type="Pfam" id="PF02579"/>
    </source>
</evidence>
<feature type="domain" description="Dinitrogenase iron-molybdenum cofactor biosynthesis" evidence="1">
    <location>
        <begin position="11"/>
        <end position="108"/>
    </location>
</feature>
<accession>A0A855X2X5</accession>
<evidence type="ECO:0000313" key="2">
    <source>
        <dbReference type="EMBL" id="PWB74631.1"/>
    </source>
</evidence>
<proteinExistence type="predicted"/>
<dbReference type="PANTHER" id="PTHR33937:SF2">
    <property type="entry name" value="DINITROGENASE IRON-MOLYBDENUM COFACTOR BIOSYNTHESIS DOMAIN-CONTAINING PROTEIN"/>
    <property type="match status" value="1"/>
</dbReference>
<dbReference type="InterPro" id="IPR051840">
    <property type="entry name" value="NifX/NifY_domain"/>
</dbReference>
<dbReference type="InterPro" id="IPR003731">
    <property type="entry name" value="Di-Nase_FeMo-co_biosynth"/>
</dbReference>
<dbReference type="CDD" id="cd00562">
    <property type="entry name" value="NifX_NifB"/>
    <property type="match status" value="1"/>
</dbReference>
<gene>
    <name evidence="2" type="ORF">C3F09_03730</name>
</gene>
<sequence>MRVAVASDDGVFIARHFGRCVGFIVFDIAGGVAARVEHRMNAGGHHQNQEDCREGGHEHSAHSHESFVIALKDCEAVICRGMGRRAVADLSANGISPAIVTEEITAQVAADLYARGRLSSSTDSTCCSH</sequence>
<dbReference type="AlphaFoldDB" id="A0A855X2X5"/>
<dbReference type="SUPFAM" id="SSF53146">
    <property type="entry name" value="Nitrogenase accessory factor-like"/>
    <property type="match status" value="1"/>
</dbReference>
<dbReference type="Gene3D" id="3.30.420.130">
    <property type="entry name" value="Dinitrogenase iron-molybdenum cofactor biosynthesis domain"/>
    <property type="match status" value="1"/>
</dbReference>
<name>A0A855X2X5_9BACT</name>
<dbReference type="Proteomes" id="UP000250918">
    <property type="component" value="Unassembled WGS sequence"/>
</dbReference>
<protein>
    <submittedName>
        <fullName evidence="2">Iron-molybdenum cofactor biosynthesis protein</fullName>
    </submittedName>
</protein>
<reference evidence="2 3" key="1">
    <citation type="journal article" date="2018" name="ISME J.">
        <title>A methanotrophic archaeon couples anaerobic oxidation of methane to Fe(III) reduction.</title>
        <authorList>
            <person name="Cai C."/>
            <person name="Leu A.O."/>
            <person name="Xie G.J."/>
            <person name="Guo J."/>
            <person name="Feng Y."/>
            <person name="Zhao J.X."/>
            <person name="Tyson G.W."/>
            <person name="Yuan Z."/>
            <person name="Hu S."/>
        </authorList>
    </citation>
    <scope>NUCLEOTIDE SEQUENCE [LARGE SCALE GENOMIC DNA]</scope>
    <source>
        <strain evidence="2">FeB_12</strain>
    </source>
</reference>
<comment type="caution">
    <text evidence="2">The sequence shown here is derived from an EMBL/GenBank/DDBJ whole genome shotgun (WGS) entry which is preliminary data.</text>
</comment>
<dbReference type="EMBL" id="PQAP01000026">
    <property type="protein sequence ID" value="PWB74631.1"/>
    <property type="molecule type" value="Genomic_DNA"/>
</dbReference>